<dbReference type="AlphaFoldDB" id="A0A443NA57"/>
<comment type="caution">
    <text evidence="2">The sequence shown here is derived from an EMBL/GenBank/DDBJ whole genome shotgun (WGS) entry which is preliminary data.</text>
</comment>
<evidence type="ECO:0000256" key="1">
    <source>
        <dbReference type="SAM" id="MobiDB-lite"/>
    </source>
</evidence>
<name>A0A443NA57_9MAGN</name>
<dbReference type="OrthoDB" id="10561249at2759"/>
<dbReference type="Proteomes" id="UP000283530">
    <property type="component" value="Unassembled WGS sequence"/>
</dbReference>
<sequence length="156" mass="18466">MIDFYKETRWSKKKNAFVTADTEETYRKMQGRMDGLEPEQRTDEATATVFREVLGHRPGYARGLGEMVIPESSRQRDQLKMQQYMSEIERQKQDAEQHRRDAEQYKSQLEEMRAEVRDLREQQMQTNMMLQTLMRGLPVFTESFQQTQGLANSSNT</sequence>
<gene>
    <name evidence="2" type="ORF">CKAN_00380900</name>
</gene>
<feature type="region of interest" description="Disordered" evidence="1">
    <location>
        <begin position="88"/>
        <end position="109"/>
    </location>
</feature>
<evidence type="ECO:0000313" key="3">
    <source>
        <dbReference type="Proteomes" id="UP000283530"/>
    </source>
</evidence>
<accession>A0A443NA57</accession>
<dbReference type="EMBL" id="QPKB01000002">
    <property type="protein sequence ID" value="RWR75429.1"/>
    <property type="molecule type" value="Genomic_DNA"/>
</dbReference>
<protein>
    <submittedName>
        <fullName evidence="2">Uncharacterized protein</fullName>
    </submittedName>
</protein>
<keyword evidence="3" id="KW-1185">Reference proteome</keyword>
<reference evidence="2 3" key="1">
    <citation type="journal article" date="2019" name="Nat. Plants">
        <title>Stout camphor tree genome fills gaps in understanding of flowering plant genome evolution.</title>
        <authorList>
            <person name="Chaw S.M."/>
            <person name="Liu Y.C."/>
            <person name="Wu Y.W."/>
            <person name="Wang H.Y."/>
            <person name="Lin C.I."/>
            <person name="Wu C.S."/>
            <person name="Ke H.M."/>
            <person name="Chang L.Y."/>
            <person name="Hsu C.Y."/>
            <person name="Yang H.T."/>
            <person name="Sudianto E."/>
            <person name="Hsu M.H."/>
            <person name="Wu K.P."/>
            <person name="Wang L.N."/>
            <person name="Leebens-Mack J.H."/>
            <person name="Tsai I.J."/>
        </authorList>
    </citation>
    <scope>NUCLEOTIDE SEQUENCE [LARGE SCALE GENOMIC DNA]</scope>
    <source>
        <strain evidence="3">cv. Chaw 1501</strain>
        <tissue evidence="2">Young leaves</tissue>
    </source>
</reference>
<organism evidence="2 3">
    <name type="scientific">Cinnamomum micranthum f. kanehirae</name>
    <dbReference type="NCBI Taxonomy" id="337451"/>
    <lineage>
        <taxon>Eukaryota</taxon>
        <taxon>Viridiplantae</taxon>
        <taxon>Streptophyta</taxon>
        <taxon>Embryophyta</taxon>
        <taxon>Tracheophyta</taxon>
        <taxon>Spermatophyta</taxon>
        <taxon>Magnoliopsida</taxon>
        <taxon>Magnoliidae</taxon>
        <taxon>Laurales</taxon>
        <taxon>Lauraceae</taxon>
        <taxon>Cinnamomum</taxon>
    </lineage>
</organism>
<proteinExistence type="predicted"/>
<evidence type="ECO:0000313" key="2">
    <source>
        <dbReference type="EMBL" id="RWR75429.1"/>
    </source>
</evidence>